<reference evidence="4" key="1">
    <citation type="journal article" date="2020" name="Nat. Commun.">
        <title>Large-scale genome sequencing of mycorrhizal fungi provides insights into the early evolution of symbiotic traits.</title>
        <authorList>
            <person name="Miyauchi S."/>
            <person name="Kiss E."/>
            <person name="Kuo A."/>
            <person name="Drula E."/>
            <person name="Kohler A."/>
            <person name="Sanchez-Garcia M."/>
            <person name="Morin E."/>
            <person name="Andreopoulos B."/>
            <person name="Barry K.W."/>
            <person name="Bonito G."/>
            <person name="Buee M."/>
            <person name="Carver A."/>
            <person name="Chen C."/>
            <person name="Cichocki N."/>
            <person name="Clum A."/>
            <person name="Culley D."/>
            <person name="Crous P.W."/>
            <person name="Fauchery L."/>
            <person name="Girlanda M."/>
            <person name="Hayes R.D."/>
            <person name="Keri Z."/>
            <person name="LaButti K."/>
            <person name="Lipzen A."/>
            <person name="Lombard V."/>
            <person name="Magnuson J."/>
            <person name="Maillard F."/>
            <person name="Murat C."/>
            <person name="Nolan M."/>
            <person name="Ohm R.A."/>
            <person name="Pangilinan J."/>
            <person name="Pereira M.F."/>
            <person name="Perotto S."/>
            <person name="Peter M."/>
            <person name="Pfister S."/>
            <person name="Riley R."/>
            <person name="Sitrit Y."/>
            <person name="Stielow J.B."/>
            <person name="Szollosi G."/>
            <person name="Zifcakova L."/>
            <person name="Stursova M."/>
            <person name="Spatafora J.W."/>
            <person name="Tedersoo L."/>
            <person name="Vaario L.M."/>
            <person name="Yamada A."/>
            <person name="Yan M."/>
            <person name="Wang P."/>
            <person name="Xu J."/>
            <person name="Bruns T."/>
            <person name="Baldrian P."/>
            <person name="Vilgalys R."/>
            <person name="Dunand C."/>
            <person name="Henrissat B."/>
            <person name="Grigoriev I.V."/>
            <person name="Hibbett D."/>
            <person name="Nagy L.G."/>
            <person name="Martin F.M."/>
        </authorList>
    </citation>
    <scope>NUCLEOTIDE SEQUENCE</scope>
    <source>
        <strain evidence="4">UP504</strain>
    </source>
</reference>
<keyword evidence="5" id="KW-1185">Reference proteome</keyword>
<proteinExistence type="predicted"/>
<evidence type="ECO:0000313" key="4">
    <source>
        <dbReference type="EMBL" id="KAF9511336.1"/>
    </source>
</evidence>
<evidence type="ECO:0000313" key="5">
    <source>
        <dbReference type="Proteomes" id="UP000886523"/>
    </source>
</evidence>
<dbReference type="Gene3D" id="3.10.20.90">
    <property type="entry name" value="Phosphatidylinositol 3-kinase Catalytic Subunit, Chain A, domain 1"/>
    <property type="match status" value="1"/>
</dbReference>
<keyword evidence="1" id="KW-0175">Coiled coil</keyword>
<evidence type="ECO:0008006" key="6">
    <source>
        <dbReference type="Google" id="ProtNLM"/>
    </source>
</evidence>
<name>A0A9P6AV09_9AGAM</name>
<feature type="coiled-coil region" evidence="1">
    <location>
        <begin position="283"/>
        <end position="310"/>
    </location>
</feature>
<dbReference type="Proteomes" id="UP000886523">
    <property type="component" value="Unassembled WGS sequence"/>
</dbReference>
<feature type="domain" description="Ubiquitin-like" evidence="2">
    <location>
        <begin position="1"/>
        <end position="70"/>
    </location>
</feature>
<dbReference type="SMART" id="SM00213">
    <property type="entry name" value="UBQ"/>
    <property type="match status" value="1"/>
</dbReference>
<dbReference type="InterPro" id="IPR000626">
    <property type="entry name" value="Ubiquitin-like_dom"/>
</dbReference>
<dbReference type="Pfam" id="PF00240">
    <property type="entry name" value="ubiquitin"/>
    <property type="match status" value="1"/>
</dbReference>
<accession>A0A9P6AV09</accession>
<dbReference type="OrthoDB" id="49605at2759"/>
<evidence type="ECO:0000259" key="3">
    <source>
        <dbReference type="PROSITE" id="PS51397"/>
    </source>
</evidence>
<feature type="domain" description="WLM" evidence="3">
    <location>
        <begin position="111"/>
        <end position="301"/>
    </location>
</feature>
<dbReference type="AlphaFoldDB" id="A0A9P6AV09"/>
<comment type="caution">
    <text evidence="4">The sequence shown here is derived from an EMBL/GenBank/DDBJ whole genome shotgun (WGS) entry which is preliminary data.</text>
</comment>
<sequence>MTISISFRGKTYTVDTPLSSPLSVLTEQLEALTGVPQSNQKLVWKGRKTTSSDSTLEEAGLTQGTKIMLMGTTANELDALKSTEAQVQRRDAIMARRAAIGPSKVRSTGSSSTEQQQFRFHRIEPLPHLPKPEEALNILTKLANDPAVKHVMALHKFSVGVLTELAPHEHPNLLGLNVNGGEAIKLRIRTDSYDGFRLYSEIRRVSLHELTHNVWGPHDDKFKTLNSELNREVAQFEAAAREGAHPLNGGGSMYEPTAAAHSHSHVGGMTGGTNVLGGGSSPISLEERRARAVQAAMQRFKEQEQELEDRCAT</sequence>
<dbReference type="GO" id="GO:0070628">
    <property type="term" value="F:proteasome binding"/>
    <property type="evidence" value="ECO:0007669"/>
    <property type="project" value="TreeGrafter"/>
</dbReference>
<dbReference type="PROSITE" id="PS51397">
    <property type="entry name" value="WLM"/>
    <property type="match status" value="1"/>
</dbReference>
<dbReference type="InterPro" id="IPR013536">
    <property type="entry name" value="WLM_dom"/>
</dbReference>
<evidence type="ECO:0000256" key="1">
    <source>
        <dbReference type="SAM" id="Coils"/>
    </source>
</evidence>
<dbReference type="EMBL" id="MU129001">
    <property type="protein sequence ID" value="KAF9511336.1"/>
    <property type="molecule type" value="Genomic_DNA"/>
</dbReference>
<dbReference type="PROSITE" id="PS50053">
    <property type="entry name" value="UBIQUITIN_2"/>
    <property type="match status" value="1"/>
</dbReference>
<organism evidence="4 5">
    <name type="scientific">Hydnum rufescens UP504</name>
    <dbReference type="NCBI Taxonomy" id="1448309"/>
    <lineage>
        <taxon>Eukaryota</taxon>
        <taxon>Fungi</taxon>
        <taxon>Dikarya</taxon>
        <taxon>Basidiomycota</taxon>
        <taxon>Agaricomycotina</taxon>
        <taxon>Agaricomycetes</taxon>
        <taxon>Cantharellales</taxon>
        <taxon>Hydnaceae</taxon>
        <taxon>Hydnum</taxon>
    </lineage>
</organism>
<protein>
    <recommendedName>
        <fullName evidence="6">WLM-domain-containing protein</fullName>
    </recommendedName>
</protein>
<gene>
    <name evidence="4" type="ORF">BS47DRAFT_1373038</name>
</gene>
<dbReference type="PANTHER" id="PTHR47795:SF1">
    <property type="entry name" value="DNA-DEPENDENT METALLOPROTEASE WSS1 HOMOLOG 2"/>
    <property type="match status" value="1"/>
</dbReference>
<dbReference type="SUPFAM" id="SSF54236">
    <property type="entry name" value="Ubiquitin-like"/>
    <property type="match status" value="1"/>
</dbReference>
<dbReference type="InterPro" id="IPR029071">
    <property type="entry name" value="Ubiquitin-like_domsf"/>
</dbReference>
<evidence type="ECO:0000259" key="2">
    <source>
        <dbReference type="PROSITE" id="PS50053"/>
    </source>
</evidence>
<dbReference type="PANTHER" id="PTHR47795">
    <property type="entry name" value="UBIQUITIN AND WLM DOMAIN-CONTAINING METALLOPROTEASE SPCC1442.07C"/>
    <property type="match status" value="1"/>
</dbReference>
<dbReference type="Pfam" id="PF08325">
    <property type="entry name" value="WLM"/>
    <property type="match status" value="1"/>
</dbReference>